<dbReference type="GeneID" id="24127161"/>
<evidence type="ECO:0000256" key="1">
    <source>
        <dbReference type="ARBA" id="ARBA00010088"/>
    </source>
</evidence>
<dbReference type="OMA" id="EVDGPYF"/>
<dbReference type="Proteomes" id="UP000030745">
    <property type="component" value="Unassembled WGS sequence"/>
</dbReference>
<keyword evidence="3" id="KW-0732">Signal</keyword>
<name>A0A067CJC1_SAPPC</name>
<dbReference type="Gene3D" id="3.40.50.1820">
    <property type="entry name" value="alpha/beta hydrolase"/>
    <property type="match status" value="1"/>
</dbReference>
<comment type="similarity">
    <text evidence="1">Belongs to the peptidase S33 family.</text>
</comment>
<evidence type="ECO:0000256" key="3">
    <source>
        <dbReference type="SAM" id="SignalP"/>
    </source>
</evidence>
<evidence type="ECO:0000256" key="2">
    <source>
        <dbReference type="ARBA" id="ARBA00022801"/>
    </source>
</evidence>
<evidence type="ECO:0008006" key="8">
    <source>
        <dbReference type="Google" id="ProtNLM"/>
    </source>
</evidence>
<dbReference type="PANTHER" id="PTHR43248:SF25">
    <property type="entry name" value="AB HYDROLASE-1 DOMAIN-CONTAINING PROTEIN-RELATED"/>
    <property type="match status" value="1"/>
</dbReference>
<dbReference type="PANTHER" id="PTHR43248">
    <property type="entry name" value="2-SUCCINYL-6-HYDROXY-2,4-CYCLOHEXADIENE-1-CARBOXYLATE SYNTHASE"/>
    <property type="match status" value="1"/>
</dbReference>
<dbReference type="GO" id="GO:0016787">
    <property type="term" value="F:hydrolase activity"/>
    <property type="evidence" value="ECO:0007669"/>
    <property type="project" value="UniProtKB-KW"/>
</dbReference>
<dbReference type="EMBL" id="KK583200">
    <property type="protein sequence ID" value="KDO30829.1"/>
    <property type="molecule type" value="Genomic_DNA"/>
</dbReference>
<accession>A0A067CJC1</accession>
<evidence type="ECO:0000259" key="4">
    <source>
        <dbReference type="Pfam" id="PF00561"/>
    </source>
</evidence>
<reference evidence="6 7" key="1">
    <citation type="journal article" date="2013" name="PLoS Genet.">
        <title>Distinctive expansion of potential virulence genes in the genome of the oomycete fish pathogen Saprolegnia parasitica.</title>
        <authorList>
            <person name="Jiang R.H."/>
            <person name="de Bruijn I."/>
            <person name="Haas B.J."/>
            <person name="Belmonte R."/>
            <person name="Lobach L."/>
            <person name="Christie J."/>
            <person name="van den Ackerveken G."/>
            <person name="Bottin A."/>
            <person name="Bulone V."/>
            <person name="Diaz-Moreno S.M."/>
            <person name="Dumas B."/>
            <person name="Fan L."/>
            <person name="Gaulin E."/>
            <person name="Govers F."/>
            <person name="Grenville-Briggs L.J."/>
            <person name="Horner N.R."/>
            <person name="Levin J.Z."/>
            <person name="Mammella M."/>
            <person name="Meijer H.J."/>
            <person name="Morris P."/>
            <person name="Nusbaum C."/>
            <person name="Oome S."/>
            <person name="Phillips A.J."/>
            <person name="van Rooyen D."/>
            <person name="Rzeszutek E."/>
            <person name="Saraiva M."/>
            <person name="Secombes C.J."/>
            <person name="Seidl M.F."/>
            <person name="Snel B."/>
            <person name="Stassen J.H."/>
            <person name="Sykes S."/>
            <person name="Tripathy S."/>
            <person name="van den Berg H."/>
            <person name="Vega-Arreguin J.C."/>
            <person name="Wawra S."/>
            <person name="Young S.K."/>
            <person name="Zeng Q."/>
            <person name="Dieguez-Uribeondo J."/>
            <person name="Russ C."/>
            <person name="Tyler B.M."/>
            <person name="van West P."/>
        </authorList>
    </citation>
    <scope>NUCLEOTIDE SEQUENCE [LARGE SCALE GENOMIC DNA]</scope>
    <source>
        <strain evidence="6 7">CBS 223.65</strain>
    </source>
</reference>
<dbReference type="RefSeq" id="XP_012198526.1">
    <property type="nucleotide sequence ID" value="XM_012343136.1"/>
</dbReference>
<gene>
    <name evidence="6" type="ORF">SPRG_04730</name>
</gene>
<protein>
    <recommendedName>
        <fullName evidence="8">AB hydrolase-1 domain-containing protein</fullName>
    </recommendedName>
</protein>
<dbReference type="KEGG" id="spar:SPRG_04730"/>
<feature type="chain" id="PRO_5012542645" description="AB hydrolase-1 domain-containing protein" evidence="3">
    <location>
        <begin position="16"/>
        <end position="566"/>
    </location>
</feature>
<dbReference type="InterPro" id="IPR029058">
    <property type="entry name" value="AB_hydrolase_fold"/>
</dbReference>
<dbReference type="InterPro" id="IPR051601">
    <property type="entry name" value="Serine_prot/Carboxylest_S33"/>
</dbReference>
<feature type="domain" description="AB hydrolase-1" evidence="4">
    <location>
        <begin position="113"/>
        <end position="266"/>
    </location>
</feature>
<dbReference type="InterPro" id="IPR000073">
    <property type="entry name" value="AB_hydrolase_1"/>
</dbReference>
<evidence type="ECO:0000313" key="6">
    <source>
        <dbReference type="EMBL" id="KDO30829.1"/>
    </source>
</evidence>
<feature type="signal peptide" evidence="3">
    <location>
        <begin position="1"/>
        <end position="15"/>
    </location>
</feature>
<dbReference type="InterPro" id="IPR013595">
    <property type="entry name" value="Pept_S33_TAP-like_C"/>
</dbReference>
<keyword evidence="7" id="KW-1185">Reference proteome</keyword>
<dbReference type="Pfam" id="PF08386">
    <property type="entry name" value="Abhydrolase_4"/>
    <property type="match status" value="1"/>
</dbReference>
<dbReference type="SUPFAM" id="SSF53474">
    <property type="entry name" value="alpha/beta-Hydrolases"/>
    <property type="match status" value="1"/>
</dbReference>
<proteinExistence type="inferred from homology"/>
<evidence type="ECO:0000313" key="7">
    <source>
        <dbReference type="Proteomes" id="UP000030745"/>
    </source>
</evidence>
<evidence type="ECO:0000259" key="5">
    <source>
        <dbReference type="Pfam" id="PF08386"/>
    </source>
</evidence>
<organism evidence="6 7">
    <name type="scientific">Saprolegnia parasitica (strain CBS 223.65)</name>
    <dbReference type="NCBI Taxonomy" id="695850"/>
    <lineage>
        <taxon>Eukaryota</taxon>
        <taxon>Sar</taxon>
        <taxon>Stramenopiles</taxon>
        <taxon>Oomycota</taxon>
        <taxon>Saprolegniomycetes</taxon>
        <taxon>Saprolegniales</taxon>
        <taxon>Saprolegniaceae</taxon>
        <taxon>Saprolegnia</taxon>
    </lineage>
</organism>
<dbReference type="AlphaFoldDB" id="A0A067CJC1"/>
<dbReference type="Pfam" id="PF00561">
    <property type="entry name" value="Abhydrolase_1"/>
    <property type="match status" value="1"/>
</dbReference>
<feature type="domain" description="Peptidase S33 tripeptidyl aminopeptidase-like C-terminal" evidence="5">
    <location>
        <begin position="444"/>
        <end position="529"/>
    </location>
</feature>
<sequence length="566" mass="60150">MWTSFGVAVIELVLSYLQLMPSGTPDWVLLAARSSLRSPAAPIVASTGGALPQSTAVGAGPFHWSLCPDHADDARYQCGYLTVPLNHLDPTNNATLDIAVQKYVSNATAPLGTVLLNPGGPGGAGTTMATPAIADMTGGQYDVLGFDPRGIGKSRHLRCSKNRFTAAIEGAALANADLVGTSESTIDAFVSSNYALPIARCHLYDGDYLPYLSTAFVARDMDLIRAALGQDLMHYYGISYGTFLGATYVNMFPNRVGRVVIDSVLDPEVYTGPVTNLLLRSYSDNDASFTAFTDQCEAAGPLHCPLADANATRPYLMKRLQAFLAAVETKPLLFKGGDDVVRVTAKEIRQNIFGSMYSPHAAWPPLAATLHAMLNGTYESPSTNSSCATLDADLDAGMATIAYVGNDGAPSKGLNWTATIQAAQKLVPLSGLVGFVNLVAVKAWTARPVERFTGPWTHKLANKVLVLTNQVDPATPMLSAQNVHRLLGNDNAVLVTREGYGHGALFSQPSTCIHKLVAAYYSNGTLPSTTFCTIDATPFGPASRLSDAMHAMMTLSTSIAKPARMY</sequence>
<dbReference type="VEuPathDB" id="FungiDB:SPRG_04730"/>
<dbReference type="OrthoDB" id="425534at2759"/>
<keyword evidence="2" id="KW-0378">Hydrolase</keyword>